<dbReference type="GO" id="GO:0003723">
    <property type="term" value="F:RNA binding"/>
    <property type="evidence" value="ECO:0007669"/>
    <property type="project" value="InterPro"/>
</dbReference>
<dbReference type="GO" id="GO:0051607">
    <property type="term" value="P:defense response to virus"/>
    <property type="evidence" value="ECO:0007669"/>
    <property type="project" value="UniProtKB-KW"/>
</dbReference>
<organism evidence="11">
    <name type="scientific">Salmonella enterica subsp. enterica serovar Javiana</name>
    <dbReference type="NCBI Taxonomy" id="363569"/>
    <lineage>
        <taxon>Bacteria</taxon>
        <taxon>Pseudomonadati</taxon>
        <taxon>Pseudomonadota</taxon>
        <taxon>Gammaproteobacteria</taxon>
        <taxon>Enterobacterales</taxon>
        <taxon>Enterobacteriaceae</taxon>
        <taxon>Salmonella</taxon>
    </lineage>
</organism>
<evidence type="ECO:0000256" key="6">
    <source>
        <dbReference type="ARBA" id="ARBA00022918"/>
    </source>
</evidence>
<keyword evidence="5" id="KW-0460">Magnesium</keyword>
<reference evidence="11" key="2">
    <citation type="submission" date="2018-07" db="EMBL/GenBank/DDBJ databases">
        <authorList>
            <consortium name="NCBI Pathogen Detection Project"/>
        </authorList>
    </citation>
    <scope>NUCLEOTIDE SEQUENCE</scope>
    <source>
        <strain evidence="11">13-7331</strain>
    </source>
</reference>
<evidence type="ECO:0000256" key="8">
    <source>
        <dbReference type="ARBA" id="ARBA00034120"/>
    </source>
</evidence>
<evidence type="ECO:0000256" key="3">
    <source>
        <dbReference type="ARBA" id="ARBA00022695"/>
    </source>
</evidence>
<keyword evidence="4" id="KW-0479">Metal-binding</keyword>
<gene>
    <name evidence="11" type="ORF">G0D41_12390</name>
</gene>
<dbReference type="EC" id="2.7.7.49" evidence="1"/>
<dbReference type="InterPro" id="IPR043502">
    <property type="entry name" value="DNA/RNA_pol_sf"/>
</dbReference>
<keyword evidence="2" id="KW-0808">Transferase</keyword>
<evidence type="ECO:0000256" key="7">
    <source>
        <dbReference type="ARBA" id="ARBA00023118"/>
    </source>
</evidence>
<sequence>MNIIDIISKKTLLPSPNVMVFINTAPYRYKKYYLPKNSGGVREIAQPSRELKVMQRIVIEKIAAFLPIHESAFAYVKGKSIKENAKKHKRNEYFLKLDFSDFFNSIKPSDLRHVLIKNGFENNTFNLLLIDKIFFYKKTKKSGLTLSVGAPSSPLISNAVLYEFDVQVTELCNKEGITYTRYADDLTFSCNEKGKLIGFQKNIIKILRKIPSPHLRLNDKKTIYTSKSVSRRVTGIVINNDGQLSLGRKNKRKISSLIHHYTLNKLSAEDVYKLKGYLSYAKHIEITFINSMTIKYGVDTINAILKSN</sequence>
<evidence type="ECO:0000313" key="11">
    <source>
        <dbReference type="EMBL" id="HAC6947946.1"/>
    </source>
</evidence>
<dbReference type="PROSITE" id="PS50878">
    <property type="entry name" value="RT_POL"/>
    <property type="match status" value="1"/>
</dbReference>
<dbReference type="NCBIfam" id="NF038233">
    <property type="entry name" value="retron_St85_RT"/>
    <property type="match status" value="1"/>
</dbReference>
<feature type="domain" description="Reverse transcriptase" evidence="10">
    <location>
        <begin position="15"/>
        <end position="238"/>
    </location>
</feature>
<protein>
    <recommendedName>
        <fullName evidence="1">RNA-directed DNA polymerase</fullName>
        <ecNumber evidence="1">2.7.7.49</ecNumber>
    </recommendedName>
</protein>
<evidence type="ECO:0000256" key="4">
    <source>
        <dbReference type="ARBA" id="ARBA00022723"/>
    </source>
</evidence>
<comment type="caution">
    <text evidence="11">The sequence shown here is derived from an EMBL/GenBank/DDBJ whole genome shotgun (WGS) entry which is preliminary data.</text>
</comment>
<dbReference type="CDD" id="cd03487">
    <property type="entry name" value="RT_Bac_retron_II"/>
    <property type="match status" value="1"/>
</dbReference>
<evidence type="ECO:0000256" key="5">
    <source>
        <dbReference type="ARBA" id="ARBA00022842"/>
    </source>
</evidence>
<dbReference type="SUPFAM" id="SSF56672">
    <property type="entry name" value="DNA/RNA polymerases"/>
    <property type="match status" value="1"/>
</dbReference>
<dbReference type="Pfam" id="PF00078">
    <property type="entry name" value="RVT_1"/>
    <property type="match status" value="1"/>
</dbReference>
<name>A0A702KYT3_SALET</name>
<comment type="similarity">
    <text evidence="8">Belongs to the bacterial reverse transcriptase family.</text>
</comment>
<dbReference type="InterPro" id="IPR051083">
    <property type="entry name" value="GrpII_Intron_Splice-Mob/Def"/>
</dbReference>
<evidence type="ECO:0000259" key="10">
    <source>
        <dbReference type="PROSITE" id="PS50878"/>
    </source>
</evidence>
<comment type="catalytic activity">
    <reaction evidence="9">
        <text>DNA(n) + a 2'-deoxyribonucleoside 5'-triphosphate = DNA(n+1) + diphosphate</text>
        <dbReference type="Rhea" id="RHEA:22508"/>
        <dbReference type="Rhea" id="RHEA-COMP:17339"/>
        <dbReference type="Rhea" id="RHEA-COMP:17340"/>
        <dbReference type="ChEBI" id="CHEBI:33019"/>
        <dbReference type="ChEBI" id="CHEBI:61560"/>
        <dbReference type="ChEBI" id="CHEBI:173112"/>
        <dbReference type="EC" id="2.7.7.49"/>
    </reaction>
</comment>
<dbReference type="GO" id="GO:0046872">
    <property type="term" value="F:metal ion binding"/>
    <property type="evidence" value="ECO:0007669"/>
    <property type="project" value="UniProtKB-KW"/>
</dbReference>
<evidence type="ECO:0000256" key="9">
    <source>
        <dbReference type="ARBA" id="ARBA00048173"/>
    </source>
</evidence>
<keyword evidence="7" id="KW-0051">Antiviral defense</keyword>
<dbReference type="GO" id="GO:0003964">
    <property type="term" value="F:RNA-directed DNA polymerase activity"/>
    <property type="evidence" value="ECO:0007669"/>
    <property type="project" value="UniProtKB-KW"/>
</dbReference>
<reference evidence="11" key="1">
    <citation type="journal article" date="2018" name="Genome Biol.">
        <title>SKESA: strategic k-mer extension for scrupulous assemblies.</title>
        <authorList>
            <person name="Souvorov A."/>
            <person name="Agarwala R."/>
            <person name="Lipman D.J."/>
        </authorList>
    </citation>
    <scope>NUCLEOTIDE SEQUENCE</scope>
    <source>
        <strain evidence="11">13-7331</strain>
    </source>
</reference>
<dbReference type="PANTHER" id="PTHR34047">
    <property type="entry name" value="NUCLEAR INTRON MATURASE 1, MITOCHONDRIAL-RELATED"/>
    <property type="match status" value="1"/>
</dbReference>
<proteinExistence type="inferred from homology"/>
<dbReference type="InterPro" id="IPR000123">
    <property type="entry name" value="Reverse_transcriptase_msDNA"/>
</dbReference>
<keyword evidence="3" id="KW-0548">Nucleotidyltransferase</keyword>
<dbReference type="AlphaFoldDB" id="A0A702KYT3"/>
<keyword evidence="6 11" id="KW-0695">RNA-directed DNA polymerase</keyword>
<dbReference type="PRINTS" id="PR00866">
    <property type="entry name" value="RNADNAPOLMS"/>
</dbReference>
<dbReference type="PANTHER" id="PTHR34047:SF7">
    <property type="entry name" value="RNA-DIRECTED DNA POLYMERASE"/>
    <property type="match status" value="1"/>
</dbReference>
<accession>A0A702KYT3</accession>
<evidence type="ECO:0000256" key="1">
    <source>
        <dbReference type="ARBA" id="ARBA00012493"/>
    </source>
</evidence>
<dbReference type="InterPro" id="IPR000477">
    <property type="entry name" value="RT_dom"/>
</dbReference>
<evidence type="ECO:0000256" key="2">
    <source>
        <dbReference type="ARBA" id="ARBA00022679"/>
    </source>
</evidence>
<dbReference type="EMBL" id="DAAMJS010000005">
    <property type="protein sequence ID" value="HAC6947946.1"/>
    <property type="molecule type" value="Genomic_DNA"/>
</dbReference>